<gene>
    <name evidence="3" type="primary">LOC112691055</name>
</gene>
<dbReference type="Proteomes" id="UP000694846">
    <property type="component" value="Unplaced"/>
</dbReference>
<reference evidence="3" key="1">
    <citation type="submission" date="2025-08" db="UniProtKB">
        <authorList>
            <consortium name="RefSeq"/>
        </authorList>
    </citation>
    <scope>IDENTIFICATION</scope>
    <source>
        <tissue evidence="3">Whole body</tissue>
    </source>
</reference>
<organism evidence="2 3">
    <name type="scientific">Sipha flava</name>
    <name type="common">yellow sugarcane aphid</name>
    <dbReference type="NCBI Taxonomy" id="143950"/>
    <lineage>
        <taxon>Eukaryota</taxon>
        <taxon>Metazoa</taxon>
        <taxon>Ecdysozoa</taxon>
        <taxon>Arthropoda</taxon>
        <taxon>Hexapoda</taxon>
        <taxon>Insecta</taxon>
        <taxon>Pterygota</taxon>
        <taxon>Neoptera</taxon>
        <taxon>Paraneoptera</taxon>
        <taxon>Hemiptera</taxon>
        <taxon>Sternorrhyncha</taxon>
        <taxon>Aphidomorpha</taxon>
        <taxon>Aphidoidea</taxon>
        <taxon>Aphididae</taxon>
        <taxon>Sipha</taxon>
    </lineage>
</organism>
<dbReference type="PANTHER" id="PTHR43908">
    <property type="entry name" value="AT29763P-RELATED"/>
    <property type="match status" value="1"/>
</dbReference>
<keyword evidence="2" id="KW-1185">Reference proteome</keyword>
<evidence type="ECO:0000313" key="2">
    <source>
        <dbReference type="Proteomes" id="UP000694846"/>
    </source>
</evidence>
<evidence type="ECO:0000313" key="3">
    <source>
        <dbReference type="RefSeq" id="XP_025420968.1"/>
    </source>
</evidence>
<dbReference type="AlphaFoldDB" id="A0A8B8GDE5"/>
<dbReference type="InterPro" id="IPR051100">
    <property type="entry name" value="DnaJ_subfamily_B/C"/>
</dbReference>
<dbReference type="InterPro" id="IPR001623">
    <property type="entry name" value="DnaJ_domain"/>
</dbReference>
<dbReference type="InterPro" id="IPR036869">
    <property type="entry name" value="J_dom_sf"/>
</dbReference>
<dbReference type="PRINTS" id="PR00625">
    <property type="entry name" value="JDOMAIN"/>
</dbReference>
<dbReference type="GeneID" id="112691055"/>
<proteinExistence type="predicted"/>
<dbReference type="Pfam" id="PF00226">
    <property type="entry name" value="DnaJ"/>
    <property type="match status" value="1"/>
</dbReference>
<dbReference type="SUPFAM" id="SSF46565">
    <property type="entry name" value="Chaperone J-domain"/>
    <property type="match status" value="1"/>
</dbReference>
<dbReference type="Gene3D" id="1.10.287.110">
    <property type="entry name" value="DnaJ domain"/>
    <property type="match status" value="1"/>
</dbReference>
<name>A0A8B8GDE5_9HEMI</name>
<dbReference type="PROSITE" id="PS50076">
    <property type="entry name" value="DNAJ_2"/>
    <property type="match status" value="1"/>
</dbReference>
<evidence type="ECO:0000259" key="1">
    <source>
        <dbReference type="PROSITE" id="PS50076"/>
    </source>
</evidence>
<protein>
    <submittedName>
        <fullName evidence="3">DnaJ homolog subfamily B member 14-like isoform X2</fullName>
    </submittedName>
</protein>
<dbReference type="RefSeq" id="XP_025420968.1">
    <property type="nucleotide sequence ID" value="XM_025565183.1"/>
</dbReference>
<feature type="domain" description="J" evidence="1">
    <location>
        <begin position="155"/>
        <end position="219"/>
    </location>
</feature>
<dbReference type="OrthoDB" id="8830751at2759"/>
<accession>A0A8B8GDE5</accession>
<dbReference type="PANTHER" id="PTHR43908:SF3">
    <property type="entry name" value="AT29763P-RELATED"/>
    <property type="match status" value="1"/>
</dbReference>
<sequence>MEGNRDEASRCIELTKLYIKKKDLDNAWKFSVKAHKLFPSNETRRLMLKLKSKLRNQKCRTMKKNQSMSGTAYSYEMFKEINKDESYNCLEKAEQCIKRKEYGMAEKYVLKSKKLFATTRADELLQELKKIQEDNKPKYTEEQANVVRKVKNSENYYTMLDIKYTATVPEIKKAYKKLALLLHPDKNPAPGSGEVFIVVSNAVDTLSDCKKRRTYDLSIRKPSISTSSYTRNNCFYNRYEPPYGAHRNPYKFYQRPCDSSDEFEDTEYVSETEDTFDYYESFE</sequence>
<dbReference type="CDD" id="cd06257">
    <property type="entry name" value="DnaJ"/>
    <property type="match status" value="1"/>
</dbReference>
<dbReference type="SMART" id="SM00271">
    <property type="entry name" value="DnaJ"/>
    <property type="match status" value="1"/>
</dbReference>